<organism evidence="9 10">
    <name type="scientific">Carassius auratus</name>
    <name type="common">Goldfish</name>
    <dbReference type="NCBI Taxonomy" id="7957"/>
    <lineage>
        <taxon>Eukaryota</taxon>
        <taxon>Metazoa</taxon>
        <taxon>Chordata</taxon>
        <taxon>Craniata</taxon>
        <taxon>Vertebrata</taxon>
        <taxon>Euteleostomi</taxon>
        <taxon>Actinopterygii</taxon>
        <taxon>Neopterygii</taxon>
        <taxon>Teleostei</taxon>
        <taxon>Ostariophysi</taxon>
        <taxon>Cypriniformes</taxon>
        <taxon>Cyprinidae</taxon>
        <taxon>Cyprininae</taxon>
        <taxon>Carassius</taxon>
    </lineage>
</organism>
<keyword evidence="9" id="KW-1185">Reference proteome</keyword>
<keyword evidence="6" id="KW-0325">Glycoprotein</keyword>
<dbReference type="InterPro" id="IPR051748">
    <property type="entry name" value="TNF_Ligand_Superfamily"/>
</dbReference>
<gene>
    <name evidence="10" type="primary">LOC113085633</name>
</gene>
<evidence type="ECO:0000256" key="7">
    <source>
        <dbReference type="SAM" id="Phobius"/>
    </source>
</evidence>
<evidence type="ECO:0000256" key="5">
    <source>
        <dbReference type="ARBA" id="ARBA00023157"/>
    </source>
</evidence>
<dbReference type="InterPro" id="IPR006052">
    <property type="entry name" value="TNF_dom"/>
</dbReference>
<keyword evidence="5" id="KW-1015">Disulfide bond</keyword>
<keyword evidence="7" id="KW-0472">Membrane</keyword>
<dbReference type="GO" id="GO:0016020">
    <property type="term" value="C:membrane"/>
    <property type="evidence" value="ECO:0007669"/>
    <property type="project" value="InterPro"/>
</dbReference>
<dbReference type="GO" id="GO:0006955">
    <property type="term" value="P:immune response"/>
    <property type="evidence" value="ECO:0007669"/>
    <property type="project" value="InterPro"/>
</dbReference>
<dbReference type="SUPFAM" id="SSF49842">
    <property type="entry name" value="TNF-like"/>
    <property type="match status" value="1"/>
</dbReference>
<protein>
    <submittedName>
        <fullName evidence="10">Tumor necrosis factor ligand superfamily member 13-like</fullName>
    </submittedName>
</protein>
<dbReference type="KEGG" id="caua:113085633"/>
<evidence type="ECO:0000256" key="2">
    <source>
        <dbReference type="ARBA" id="ARBA00008670"/>
    </source>
</evidence>
<name>A0A6P6NRD4_CARAU</name>
<dbReference type="GeneID" id="113085633"/>
<dbReference type="AlphaFoldDB" id="A0A6P6NRD4"/>
<evidence type="ECO:0000259" key="8">
    <source>
        <dbReference type="PROSITE" id="PS50049"/>
    </source>
</evidence>
<evidence type="ECO:0000256" key="3">
    <source>
        <dbReference type="ARBA" id="ARBA00022514"/>
    </source>
</evidence>
<evidence type="ECO:0000256" key="6">
    <source>
        <dbReference type="ARBA" id="ARBA00023180"/>
    </source>
</evidence>
<evidence type="ECO:0000313" key="9">
    <source>
        <dbReference type="Proteomes" id="UP000515129"/>
    </source>
</evidence>
<comment type="similarity">
    <text evidence="2">Belongs to the tumor necrosis factor family.</text>
</comment>
<comment type="subcellular location">
    <subcellularLocation>
        <location evidence="1">Secreted</location>
    </subcellularLocation>
</comment>
<keyword evidence="3" id="KW-0202">Cytokine</keyword>
<dbReference type="GO" id="GO:0005164">
    <property type="term" value="F:tumor necrosis factor receptor binding"/>
    <property type="evidence" value="ECO:0007669"/>
    <property type="project" value="InterPro"/>
</dbReference>
<dbReference type="OrthoDB" id="5947373at2759"/>
<dbReference type="GO" id="GO:0030890">
    <property type="term" value="P:positive regulation of B cell proliferation"/>
    <property type="evidence" value="ECO:0007669"/>
    <property type="project" value="TreeGrafter"/>
</dbReference>
<dbReference type="GO" id="GO:0005125">
    <property type="term" value="F:cytokine activity"/>
    <property type="evidence" value="ECO:0007669"/>
    <property type="project" value="UniProtKB-KW"/>
</dbReference>
<dbReference type="PROSITE" id="PS50049">
    <property type="entry name" value="THD_2"/>
    <property type="match status" value="1"/>
</dbReference>
<dbReference type="GO" id="GO:0005615">
    <property type="term" value="C:extracellular space"/>
    <property type="evidence" value="ECO:0007669"/>
    <property type="project" value="UniProtKB-KW"/>
</dbReference>
<keyword evidence="4" id="KW-0964">Secreted</keyword>
<dbReference type="Proteomes" id="UP000515129">
    <property type="component" value="Chromosome 5"/>
</dbReference>
<evidence type="ECO:0000256" key="4">
    <source>
        <dbReference type="ARBA" id="ARBA00022525"/>
    </source>
</evidence>
<dbReference type="PANTHER" id="PTHR15151">
    <property type="entry name" value="PROTEIN EIGER"/>
    <property type="match status" value="1"/>
</dbReference>
<dbReference type="PANTHER" id="PTHR15151:SF24">
    <property type="entry name" value="A PROLIFERATION-INDUCING LIGAND-LIKE PROTEIN-RELATED"/>
    <property type="match status" value="1"/>
</dbReference>
<evidence type="ECO:0000313" key="10">
    <source>
        <dbReference type="RefSeq" id="XP_026111006.1"/>
    </source>
</evidence>
<sequence>MDDHNSPASVWRVNVEVLKRLLACAAACTCVGVIYMQWTYIWMLRSEMAAITQRFRPLETARDEGGICCDSAVCYGATSCYKVNCYHRFPERRTHAEVRDKRDVTKQRKRREKQHTFLHLVPVSSQSYNDGDITVLSWAAEQSRGQGLQVSADIVTVETEGTYFIYSQVLYKDTTWIMGHVITKRFKGAETKLMKCLKSMPSNISQPLNTCYTAGIYFLESGSTLQLSVPRKSAELILTAHATFMGLFNI</sequence>
<evidence type="ECO:0000256" key="1">
    <source>
        <dbReference type="ARBA" id="ARBA00004613"/>
    </source>
</evidence>
<feature type="domain" description="THD" evidence="8">
    <location>
        <begin position="116"/>
        <end position="250"/>
    </location>
</feature>
<reference evidence="10" key="1">
    <citation type="submission" date="2025-08" db="UniProtKB">
        <authorList>
            <consortium name="RefSeq"/>
        </authorList>
    </citation>
    <scope>IDENTIFICATION</scope>
    <source>
        <strain evidence="10">Wakin</strain>
        <tissue evidence="10">Muscle</tissue>
    </source>
</reference>
<keyword evidence="7" id="KW-1133">Transmembrane helix</keyword>
<keyword evidence="7" id="KW-0812">Transmembrane</keyword>
<dbReference type="Gene3D" id="2.60.120.40">
    <property type="match status" value="1"/>
</dbReference>
<accession>A0A6P6NRD4</accession>
<dbReference type="RefSeq" id="XP_026111006.1">
    <property type="nucleotide sequence ID" value="XM_026255221.1"/>
</dbReference>
<feature type="transmembrane region" description="Helical" evidence="7">
    <location>
        <begin position="20"/>
        <end position="44"/>
    </location>
</feature>
<dbReference type="InterPro" id="IPR008983">
    <property type="entry name" value="Tumour_necrosis_fac-like_dom"/>
</dbReference>
<proteinExistence type="inferred from homology"/>
<dbReference type="Pfam" id="PF00229">
    <property type="entry name" value="TNF"/>
    <property type="match status" value="1"/>
</dbReference>